<dbReference type="Pfam" id="PF08631">
    <property type="entry name" value="SPO22"/>
    <property type="match status" value="1"/>
</dbReference>
<dbReference type="GO" id="GO:0051321">
    <property type="term" value="P:meiotic cell cycle"/>
    <property type="evidence" value="ECO:0007669"/>
    <property type="project" value="UniProtKB-KW"/>
</dbReference>
<proteinExistence type="predicted"/>
<dbReference type="Proteomes" id="UP000327118">
    <property type="component" value="Unassembled WGS sequence"/>
</dbReference>
<organism evidence="2 3">
    <name type="scientific">Aspergillus coremiiformis</name>
    <dbReference type="NCBI Taxonomy" id="138285"/>
    <lineage>
        <taxon>Eukaryota</taxon>
        <taxon>Fungi</taxon>
        <taxon>Dikarya</taxon>
        <taxon>Ascomycota</taxon>
        <taxon>Pezizomycotina</taxon>
        <taxon>Eurotiomycetes</taxon>
        <taxon>Eurotiomycetidae</taxon>
        <taxon>Eurotiales</taxon>
        <taxon>Aspergillaceae</taxon>
        <taxon>Aspergillus</taxon>
        <taxon>Aspergillus subgen. Circumdati</taxon>
    </lineage>
</organism>
<dbReference type="PANTHER" id="PTHR40375:SF2">
    <property type="entry name" value="SPORULATION-SPECIFIC PROTEIN 22"/>
    <property type="match status" value="1"/>
</dbReference>
<evidence type="ECO:0000313" key="2">
    <source>
        <dbReference type="EMBL" id="KAE8352675.1"/>
    </source>
</evidence>
<evidence type="ECO:0000313" key="3">
    <source>
        <dbReference type="Proteomes" id="UP000327118"/>
    </source>
</evidence>
<dbReference type="GO" id="GO:0090173">
    <property type="term" value="P:regulation of synaptonemal complex assembly"/>
    <property type="evidence" value="ECO:0007669"/>
    <property type="project" value="InterPro"/>
</dbReference>
<dbReference type="InterPro" id="IPR039057">
    <property type="entry name" value="Spo22/ZIP4"/>
</dbReference>
<dbReference type="EMBL" id="ML739122">
    <property type="protein sequence ID" value="KAE8352675.1"/>
    <property type="molecule type" value="Genomic_DNA"/>
</dbReference>
<keyword evidence="3" id="KW-1185">Reference proteome</keyword>
<sequence length="902" mass="101275">MATSSGHSGVEAEALLELAEQLQQHLKNNTSETGTSTTSDALSLLDKYLNRLPLVSAPSSITIRRQLAAHGVRLWNTSAHMVSAVENTSSLCKGMTPSRFVFKYLQDLTSCYSKGSQRALIAALRTARSCTEHGLFELSQEIIGIAAIRLDRLERSTDESDKLHILSVTAEYYMARVYLAWLQGRPDIADHLFTKIQTITIVHDQKRVVDLCYKIGISALNDCLYDDAAKWLERALSACELSSSDMTQLAKNDELLILHGSVQANLHLGSSAAKECLRKALCILESKYTNARAVKMLQLELFAREVPSKGKEFLQMLHDVLNALEPNEAELKILAFYIQKVRDLDINLYVHGLQQVLLDKLATSEQQEWTERILITLVWTLTNTCFHIQDRMSILCDTMKSLAGCGRGPLSEDVTNACSILIWKYIDVTLSKGDFYLAEQWCSFVLEEPMFQISLDNRMIFLKKLITCASYGSDACVAYTAFDTMPEECRRCPSALFLIYKAALDNKDFAKGHSYLESLCQLGTASRTYLLPCAAEALRSGQTLLAAKPLQHLIANLNDNFLEGKYIASLFIAIISLISAELQKGEKAKEEELLAQVISVFEAGRSLIRFSAIELEWFAQRSYNIAAQAHASCDSGRVVRLLDLSIQHYVHCDFIKIVRSTAEARTEREPSLKACPIMQQKYYENVQKSVQHCRVYIQHRPQIDGTPIQHEDSEWLRKNRIILSVDLECAILFNQWDRVSSIIEESKSIIDNQLGSVFLDCILRCKASVTYTAQAVEVIVLVLRTSTSPYLKTATTPTLIPRFIHILFQLSLNGSDYRIAESALDQALSVARDNCNPALRYPGEEIQWMATVAFNRAVDLYLMSDNEGCRRWAEKAIQLADFGGLECEALGKLLREKLGKLS</sequence>
<gene>
    <name evidence="2" type="ORF">BDV28DRAFT_165414</name>
</gene>
<evidence type="ECO:0000256" key="1">
    <source>
        <dbReference type="ARBA" id="ARBA00023254"/>
    </source>
</evidence>
<protein>
    <submittedName>
        <fullName evidence="2">Meiosis protein SPO22/ZIP4 like-domain-containing protein</fullName>
    </submittedName>
</protein>
<reference evidence="3" key="1">
    <citation type="submission" date="2019-04" db="EMBL/GenBank/DDBJ databases">
        <title>Friends and foes A comparative genomics studyof 23 Aspergillus species from section Flavi.</title>
        <authorList>
            <consortium name="DOE Joint Genome Institute"/>
            <person name="Kjaerbolling I."/>
            <person name="Vesth T."/>
            <person name="Frisvad J.C."/>
            <person name="Nybo J.L."/>
            <person name="Theobald S."/>
            <person name="Kildgaard S."/>
            <person name="Isbrandt T."/>
            <person name="Kuo A."/>
            <person name="Sato A."/>
            <person name="Lyhne E.K."/>
            <person name="Kogle M.E."/>
            <person name="Wiebenga A."/>
            <person name="Kun R.S."/>
            <person name="Lubbers R.J."/>
            <person name="Makela M.R."/>
            <person name="Barry K."/>
            <person name="Chovatia M."/>
            <person name="Clum A."/>
            <person name="Daum C."/>
            <person name="Haridas S."/>
            <person name="He G."/>
            <person name="LaButti K."/>
            <person name="Lipzen A."/>
            <person name="Mondo S."/>
            <person name="Riley R."/>
            <person name="Salamov A."/>
            <person name="Simmons B.A."/>
            <person name="Magnuson J.K."/>
            <person name="Henrissat B."/>
            <person name="Mortensen U.H."/>
            <person name="Larsen T.O."/>
            <person name="Devries R.P."/>
            <person name="Grigoriev I.V."/>
            <person name="Machida M."/>
            <person name="Baker S.E."/>
            <person name="Andersen M.R."/>
        </authorList>
    </citation>
    <scope>NUCLEOTIDE SEQUENCE [LARGE SCALE GENOMIC DNA]</scope>
    <source>
        <strain evidence="3">CBS 553.77</strain>
    </source>
</reference>
<dbReference type="InterPro" id="IPR013940">
    <property type="entry name" value="Spo22/ZIP4/TEX11"/>
</dbReference>
<dbReference type="OrthoDB" id="65716at2759"/>
<name>A0A5N6Z4W6_9EURO</name>
<dbReference type="AlphaFoldDB" id="A0A5N6Z4W6"/>
<dbReference type="PANTHER" id="PTHR40375">
    <property type="entry name" value="SPORULATION-SPECIFIC PROTEIN 22"/>
    <property type="match status" value="1"/>
</dbReference>
<accession>A0A5N6Z4W6</accession>
<keyword evidence="1" id="KW-0469">Meiosis</keyword>